<dbReference type="GO" id="GO:0005524">
    <property type="term" value="F:ATP binding"/>
    <property type="evidence" value="ECO:0007669"/>
    <property type="project" value="UniProtKB-KW"/>
</dbReference>
<dbReference type="InterPro" id="IPR001245">
    <property type="entry name" value="Ser-Thr/Tyr_kinase_cat_dom"/>
</dbReference>
<keyword evidence="7" id="KW-1185">Reference proteome</keyword>
<dbReference type="Pfam" id="PF07714">
    <property type="entry name" value="PK_Tyr_Ser-Thr"/>
    <property type="match status" value="1"/>
</dbReference>
<dbReference type="SUPFAM" id="SSF56112">
    <property type="entry name" value="Protein kinase-like (PK-like)"/>
    <property type="match status" value="1"/>
</dbReference>
<dbReference type="PROSITE" id="PS50011">
    <property type="entry name" value="PROTEIN_KINASE_DOM"/>
    <property type="match status" value="1"/>
</dbReference>
<dbReference type="Gene3D" id="1.10.510.10">
    <property type="entry name" value="Transferase(Phosphotransferase) domain 1"/>
    <property type="match status" value="1"/>
</dbReference>
<dbReference type="PANTHER" id="PTHR44329">
    <property type="entry name" value="SERINE/THREONINE-PROTEIN KINASE TNNI3K-RELATED"/>
    <property type="match status" value="1"/>
</dbReference>
<evidence type="ECO:0000256" key="1">
    <source>
        <dbReference type="ARBA" id="ARBA00022679"/>
    </source>
</evidence>
<proteinExistence type="predicted"/>
<dbReference type="InterPro" id="IPR051681">
    <property type="entry name" value="Ser/Thr_Kinases-Pseudokinases"/>
</dbReference>
<reference evidence="6 7" key="1">
    <citation type="journal article" date="2013" name="Proc. Natl. Acad. Sci. U.S.A.">
        <title>Genome of an arbuscular mycorrhizal fungus provides insight into the oldest plant symbiosis.</title>
        <authorList>
            <person name="Tisserant E."/>
            <person name="Malbreil M."/>
            <person name="Kuo A."/>
            <person name="Kohler A."/>
            <person name="Symeonidi A."/>
            <person name="Balestrini R."/>
            <person name="Charron P."/>
            <person name="Duensing N."/>
            <person name="Frei Dit Frey N."/>
            <person name="Gianinazzi-Pearson V."/>
            <person name="Gilbert L.B."/>
            <person name="Handa Y."/>
            <person name="Herr J.R."/>
            <person name="Hijri M."/>
            <person name="Koul R."/>
            <person name="Kawaguchi M."/>
            <person name="Krajinski F."/>
            <person name="Lammers P.J."/>
            <person name="Masclaux F.G."/>
            <person name="Murat C."/>
            <person name="Morin E."/>
            <person name="Ndikumana S."/>
            <person name="Pagni M."/>
            <person name="Petitpierre D."/>
            <person name="Requena N."/>
            <person name="Rosikiewicz P."/>
            <person name="Riley R."/>
            <person name="Saito K."/>
            <person name="San Clemente H."/>
            <person name="Shapiro H."/>
            <person name="van Tuinen D."/>
            <person name="Becard G."/>
            <person name="Bonfante P."/>
            <person name="Paszkowski U."/>
            <person name="Shachar-Hill Y.Y."/>
            <person name="Tuskan G.A."/>
            <person name="Young P.W."/>
            <person name="Sanders I.R."/>
            <person name="Henrissat B."/>
            <person name="Rensing S.A."/>
            <person name="Grigoriev I.V."/>
            <person name="Corradi N."/>
            <person name="Roux C."/>
            <person name="Martin F."/>
        </authorList>
    </citation>
    <scope>NUCLEOTIDE SEQUENCE [LARGE SCALE GENOMIC DNA]</scope>
    <source>
        <strain evidence="6 7">DAOM 197198</strain>
    </source>
</reference>
<gene>
    <name evidence="6" type="ORF">GLOIN_2v1530899</name>
</gene>
<dbReference type="InterPro" id="IPR011009">
    <property type="entry name" value="Kinase-like_dom_sf"/>
</dbReference>
<evidence type="ECO:0000313" key="6">
    <source>
        <dbReference type="EMBL" id="POG79178.1"/>
    </source>
</evidence>
<dbReference type="AlphaFoldDB" id="A0A2P4QNP0"/>
<feature type="domain" description="Protein kinase" evidence="5">
    <location>
        <begin position="130"/>
        <end position="401"/>
    </location>
</feature>
<dbReference type="EMBL" id="AUPC02000027">
    <property type="protein sequence ID" value="POG79178.1"/>
    <property type="molecule type" value="Genomic_DNA"/>
</dbReference>
<accession>A0A2P4QNP0</accession>
<comment type="caution">
    <text evidence="6">The sequence shown here is derived from an EMBL/GenBank/DDBJ whole genome shotgun (WGS) entry which is preliminary data.</text>
</comment>
<dbReference type="GO" id="GO:0004674">
    <property type="term" value="F:protein serine/threonine kinase activity"/>
    <property type="evidence" value="ECO:0007669"/>
    <property type="project" value="TreeGrafter"/>
</dbReference>
<evidence type="ECO:0000256" key="2">
    <source>
        <dbReference type="ARBA" id="ARBA00022741"/>
    </source>
</evidence>
<keyword evidence="3" id="KW-0418">Kinase</keyword>
<reference evidence="6 7" key="2">
    <citation type="journal article" date="2018" name="New Phytol.">
        <title>High intraspecific genome diversity in the model arbuscular mycorrhizal symbiont Rhizophagus irregularis.</title>
        <authorList>
            <person name="Chen E.C.H."/>
            <person name="Morin E."/>
            <person name="Beaudet D."/>
            <person name="Noel J."/>
            <person name="Yildirir G."/>
            <person name="Ndikumana S."/>
            <person name="Charron P."/>
            <person name="St-Onge C."/>
            <person name="Giorgi J."/>
            <person name="Kruger M."/>
            <person name="Marton T."/>
            <person name="Ropars J."/>
            <person name="Grigoriev I.V."/>
            <person name="Hainaut M."/>
            <person name="Henrissat B."/>
            <person name="Roux C."/>
            <person name="Martin F."/>
            <person name="Corradi N."/>
        </authorList>
    </citation>
    <scope>NUCLEOTIDE SEQUENCE [LARGE SCALE GENOMIC DNA]</scope>
    <source>
        <strain evidence="6 7">DAOM 197198</strain>
    </source>
</reference>
<evidence type="ECO:0000256" key="3">
    <source>
        <dbReference type="ARBA" id="ARBA00022777"/>
    </source>
</evidence>
<dbReference type="VEuPathDB" id="FungiDB:RhiirFUN_016051"/>
<evidence type="ECO:0000256" key="4">
    <source>
        <dbReference type="ARBA" id="ARBA00022840"/>
    </source>
</evidence>
<sequence length="511" mass="60119">MRNSNNNVALKCLSNSQIIVDEFLNEVKMHLENDDDDDNINFLEIYGISRDPATKDYVMILQDGYCEKCGEQYTDKWLEWCKPCLINHLQSNFTNWTSGNKRVDILIQEIQLQVDKWYDIIFEWIPFDQFSDFKEVGRGGFSKVYSAIWKDGPLDYDIDKKEWRRQPNKKVALKCLFNSENISDAFLNEVKAYSNTITEKILQIYGISQSPNTKNYIIILQYAESGDFNDWIDKNYKNFDWNSRLEVLSGLIDGLIDIHEKNLVHRDFHTGNILFRFQDEINVCISDMGLCREADNMDKTKIIGVMPYVAPEVLETKPYTQAADIYSFGMIMYFIATGGRKPFDDCAHDVDLSYRITSGIRPEFDESEVPKYYIDLMKKCWDPNPANRPRLSDIKEMIALFRDSYHQDYKFQEERHYEIEKQFKEAEMRRRLDNKRSTTHPQANYKARVLNPFIKGLPKDDNNNDINKVSDELAVEDLFINMEHSEYNNNELSDIIAVEDFLVQQMMQDQQ</sequence>
<dbReference type="PRINTS" id="PR00109">
    <property type="entry name" value="TYRKINASE"/>
</dbReference>
<keyword evidence="4" id="KW-0067">ATP-binding</keyword>
<keyword evidence="2" id="KW-0547">Nucleotide-binding</keyword>
<dbReference type="PANTHER" id="PTHR44329:SF288">
    <property type="entry name" value="MITOGEN-ACTIVATED PROTEIN KINASE KINASE KINASE 20"/>
    <property type="match status" value="1"/>
</dbReference>
<evidence type="ECO:0000313" key="7">
    <source>
        <dbReference type="Proteomes" id="UP000018888"/>
    </source>
</evidence>
<keyword evidence="1" id="KW-0808">Transferase</keyword>
<protein>
    <submittedName>
        <fullName evidence="6">Kinase-like domain-containing protein</fullName>
    </submittedName>
</protein>
<name>A0A2P4QNP0_RHIID</name>
<organism evidence="6 7">
    <name type="scientific">Rhizophagus irregularis (strain DAOM 181602 / DAOM 197198 / MUCL 43194)</name>
    <name type="common">Arbuscular mycorrhizal fungus</name>
    <name type="synonym">Glomus intraradices</name>
    <dbReference type="NCBI Taxonomy" id="747089"/>
    <lineage>
        <taxon>Eukaryota</taxon>
        <taxon>Fungi</taxon>
        <taxon>Fungi incertae sedis</taxon>
        <taxon>Mucoromycota</taxon>
        <taxon>Glomeromycotina</taxon>
        <taxon>Glomeromycetes</taxon>
        <taxon>Glomerales</taxon>
        <taxon>Glomeraceae</taxon>
        <taxon>Rhizophagus</taxon>
    </lineage>
</organism>
<dbReference type="InterPro" id="IPR000719">
    <property type="entry name" value="Prot_kinase_dom"/>
</dbReference>
<dbReference type="Proteomes" id="UP000018888">
    <property type="component" value="Unassembled WGS sequence"/>
</dbReference>
<evidence type="ECO:0000259" key="5">
    <source>
        <dbReference type="PROSITE" id="PS50011"/>
    </source>
</evidence>